<evidence type="ECO:0000256" key="1">
    <source>
        <dbReference type="SAM" id="Phobius"/>
    </source>
</evidence>
<dbReference type="Proteomes" id="UP000809829">
    <property type="component" value="Unassembled WGS sequence"/>
</dbReference>
<reference evidence="2 3" key="1">
    <citation type="submission" date="2021-01" db="EMBL/GenBank/DDBJ databases">
        <title>Genomic Encyclopedia of Type Strains, Phase IV (KMG-IV): sequencing the most valuable type-strain genomes for metagenomic binning, comparative biology and taxonomic classification.</title>
        <authorList>
            <person name="Goeker M."/>
        </authorList>
    </citation>
    <scope>NUCLEOTIDE SEQUENCE [LARGE SCALE GENOMIC DNA]</scope>
    <source>
        <strain evidence="2 3">DSM 104297</strain>
    </source>
</reference>
<dbReference type="EMBL" id="JAFBFC010000004">
    <property type="protein sequence ID" value="MBM7703636.1"/>
    <property type="molecule type" value="Genomic_DNA"/>
</dbReference>
<keyword evidence="1" id="KW-0472">Membrane</keyword>
<feature type="transmembrane region" description="Helical" evidence="1">
    <location>
        <begin position="69"/>
        <end position="90"/>
    </location>
</feature>
<feature type="transmembrane region" description="Helical" evidence="1">
    <location>
        <begin position="40"/>
        <end position="57"/>
    </location>
</feature>
<organism evidence="2 3">
    <name type="scientific">Priestia iocasae</name>
    <dbReference type="NCBI Taxonomy" id="2291674"/>
    <lineage>
        <taxon>Bacteria</taxon>
        <taxon>Bacillati</taxon>
        <taxon>Bacillota</taxon>
        <taxon>Bacilli</taxon>
        <taxon>Bacillales</taxon>
        <taxon>Bacillaceae</taxon>
        <taxon>Priestia</taxon>
    </lineage>
</organism>
<proteinExistence type="predicted"/>
<accession>A0ABS2QY21</accession>
<keyword evidence="1" id="KW-0812">Transmembrane</keyword>
<evidence type="ECO:0000313" key="2">
    <source>
        <dbReference type="EMBL" id="MBM7703636.1"/>
    </source>
</evidence>
<dbReference type="RefSeq" id="WP_338038910.1">
    <property type="nucleotide sequence ID" value="NZ_JAFBFC010000004.1"/>
</dbReference>
<evidence type="ECO:0000313" key="3">
    <source>
        <dbReference type="Proteomes" id="UP000809829"/>
    </source>
</evidence>
<keyword evidence="1" id="KW-1133">Transmembrane helix</keyword>
<protein>
    <submittedName>
        <fullName evidence="2">Uncharacterized protein</fullName>
    </submittedName>
</protein>
<sequence>MSTLKLLLCKKQPYVALEMILAFFAAVFLILSLFDLRQVFFLFFTLGLLFGIRGLEMQESDRKQAGTKWLLGGVGLIFLNIILFVVYSIMR</sequence>
<feature type="transmembrane region" description="Helical" evidence="1">
    <location>
        <begin position="12"/>
        <end position="34"/>
    </location>
</feature>
<name>A0ABS2QY21_9BACI</name>
<gene>
    <name evidence="2" type="ORF">JOC83_002485</name>
</gene>
<keyword evidence="3" id="KW-1185">Reference proteome</keyword>
<comment type="caution">
    <text evidence="2">The sequence shown here is derived from an EMBL/GenBank/DDBJ whole genome shotgun (WGS) entry which is preliminary data.</text>
</comment>